<dbReference type="InterPro" id="IPR003453">
    <property type="entry name" value="ABC_MlaE_roteobac"/>
</dbReference>
<feature type="transmembrane region" description="Helical" evidence="7">
    <location>
        <begin position="272"/>
        <end position="294"/>
    </location>
</feature>
<keyword evidence="3" id="KW-0813">Transport</keyword>
<dbReference type="GO" id="GO:0043190">
    <property type="term" value="C:ATP-binding cassette (ABC) transporter complex"/>
    <property type="evidence" value="ECO:0007669"/>
    <property type="project" value="InterPro"/>
</dbReference>
<feature type="transmembrane region" description="Helical" evidence="7">
    <location>
        <begin position="194"/>
        <end position="218"/>
    </location>
</feature>
<evidence type="ECO:0000313" key="9">
    <source>
        <dbReference type="EMBL" id="KAK3262474.1"/>
    </source>
</evidence>
<dbReference type="Proteomes" id="UP001190700">
    <property type="component" value="Unassembled WGS sequence"/>
</dbReference>
<keyword evidence="4 7" id="KW-0812">Transmembrane</keyword>
<evidence type="ECO:0000256" key="2">
    <source>
        <dbReference type="ARBA" id="ARBA00007556"/>
    </source>
</evidence>
<protein>
    <recommendedName>
        <fullName evidence="11">ABC transporter permease</fullName>
    </recommendedName>
</protein>
<evidence type="ECO:0000256" key="7">
    <source>
        <dbReference type="RuleBase" id="RU362044"/>
    </source>
</evidence>
<evidence type="ECO:0000256" key="1">
    <source>
        <dbReference type="ARBA" id="ARBA00004141"/>
    </source>
</evidence>
<keyword evidence="10" id="KW-1185">Reference proteome</keyword>
<evidence type="ECO:0000256" key="5">
    <source>
        <dbReference type="ARBA" id="ARBA00022989"/>
    </source>
</evidence>
<evidence type="ECO:0000256" key="8">
    <source>
        <dbReference type="SAM" id="MobiDB-lite"/>
    </source>
</evidence>
<dbReference type="PANTHER" id="PTHR30188:SF4">
    <property type="entry name" value="PROTEIN TRIGALACTOSYLDIACYLGLYCEROL 1, CHLOROPLASTIC"/>
    <property type="match status" value="1"/>
</dbReference>
<evidence type="ECO:0000256" key="6">
    <source>
        <dbReference type="ARBA" id="ARBA00023136"/>
    </source>
</evidence>
<feature type="transmembrane region" description="Helical" evidence="7">
    <location>
        <begin position="230"/>
        <end position="252"/>
    </location>
</feature>
<evidence type="ECO:0000256" key="3">
    <source>
        <dbReference type="ARBA" id="ARBA00022448"/>
    </source>
</evidence>
<comment type="caution">
    <text evidence="9">The sequence shown here is derived from an EMBL/GenBank/DDBJ whole genome shotgun (WGS) entry which is preliminary data.</text>
</comment>
<feature type="region of interest" description="Disordered" evidence="8">
    <location>
        <begin position="16"/>
        <end position="40"/>
    </location>
</feature>
<sequence>MENDLTADGSYAISYPASDEAQAAESVKDAPSTPKSPSDTLRNYFRDWNPPAFLWRGIATLLLTGQVFWRLCTGKLNLDQTQEQMSRIGPQTLGVSMLTASFVGMVFTIQFTREFARLGLTKSVGGVLALAFSRELTPVITAIIVAGRVGSAIAAELGTMQVSEQTDSLRVLQTDPVDYLIAPRVVACMLSVPVLSVISFTVAMAASVLLADLGYGIMPAVILDSARKALVPWDFVGMTIKSVCFGWIVAIISCGWGSTTSGGAKGVGESTTASVVISLIGIFIGDFLLSVLMFQGTGTALKKG</sequence>
<comment type="similarity">
    <text evidence="2 7">Belongs to the MlaE permease family.</text>
</comment>
<accession>A0AAE0KVY3</accession>
<reference evidence="9 10" key="1">
    <citation type="journal article" date="2015" name="Genome Biol. Evol.">
        <title>Comparative Genomics of a Bacterivorous Green Alga Reveals Evolutionary Causalities and Consequences of Phago-Mixotrophic Mode of Nutrition.</title>
        <authorList>
            <person name="Burns J.A."/>
            <person name="Paasch A."/>
            <person name="Narechania A."/>
            <person name="Kim E."/>
        </authorList>
    </citation>
    <scope>NUCLEOTIDE SEQUENCE [LARGE SCALE GENOMIC DNA]</scope>
    <source>
        <strain evidence="9 10">PLY_AMNH</strain>
    </source>
</reference>
<evidence type="ECO:0008006" key="11">
    <source>
        <dbReference type="Google" id="ProtNLM"/>
    </source>
</evidence>
<gene>
    <name evidence="9" type="ORF">CYMTET_28675</name>
</gene>
<dbReference type="EMBL" id="LGRX02016165">
    <property type="protein sequence ID" value="KAK3262474.1"/>
    <property type="molecule type" value="Genomic_DNA"/>
</dbReference>
<name>A0AAE0KVY3_9CHLO</name>
<proteinExistence type="inferred from homology"/>
<dbReference type="InterPro" id="IPR030802">
    <property type="entry name" value="Permease_MalE"/>
</dbReference>
<keyword evidence="5 7" id="KW-1133">Transmembrane helix</keyword>
<keyword evidence="6 7" id="KW-0472">Membrane</keyword>
<dbReference type="Pfam" id="PF02405">
    <property type="entry name" value="MlaE"/>
    <property type="match status" value="1"/>
</dbReference>
<feature type="transmembrane region" description="Helical" evidence="7">
    <location>
        <begin position="53"/>
        <end position="72"/>
    </location>
</feature>
<feature type="transmembrane region" description="Helical" evidence="7">
    <location>
        <begin position="93"/>
        <end position="112"/>
    </location>
</feature>
<evidence type="ECO:0000256" key="4">
    <source>
        <dbReference type="ARBA" id="ARBA00022692"/>
    </source>
</evidence>
<dbReference type="AlphaFoldDB" id="A0AAE0KVY3"/>
<dbReference type="GO" id="GO:0005548">
    <property type="term" value="F:phospholipid transporter activity"/>
    <property type="evidence" value="ECO:0007669"/>
    <property type="project" value="TreeGrafter"/>
</dbReference>
<comment type="subcellular location">
    <subcellularLocation>
        <location evidence="1">Membrane</location>
        <topology evidence="1">Multi-pass membrane protein</topology>
    </subcellularLocation>
</comment>
<dbReference type="PANTHER" id="PTHR30188">
    <property type="entry name" value="ABC TRANSPORTER PERMEASE PROTEIN-RELATED"/>
    <property type="match status" value="1"/>
</dbReference>
<evidence type="ECO:0000313" key="10">
    <source>
        <dbReference type="Proteomes" id="UP001190700"/>
    </source>
</evidence>
<dbReference type="NCBIfam" id="TIGR00056">
    <property type="entry name" value="MlaE family lipid ABC transporter permease subunit"/>
    <property type="match status" value="1"/>
</dbReference>
<organism evidence="9 10">
    <name type="scientific">Cymbomonas tetramitiformis</name>
    <dbReference type="NCBI Taxonomy" id="36881"/>
    <lineage>
        <taxon>Eukaryota</taxon>
        <taxon>Viridiplantae</taxon>
        <taxon>Chlorophyta</taxon>
        <taxon>Pyramimonadophyceae</taxon>
        <taxon>Pyramimonadales</taxon>
        <taxon>Pyramimonadaceae</taxon>
        <taxon>Cymbomonas</taxon>
    </lineage>
</organism>